<dbReference type="EMBL" id="JBDJPC010000004">
    <property type="protein sequence ID" value="KAL1505925.1"/>
    <property type="molecule type" value="Genomic_DNA"/>
</dbReference>
<dbReference type="InterPro" id="IPR004117">
    <property type="entry name" value="7tm6_olfct_rcpt"/>
</dbReference>
<name>A0ABD1F0M3_HYPHA</name>
<reference evidence="11 12" key="1">
    <citation type="submission" date="2024-05" db="EMBL/GenBank/DDBJ databases">
        <title>Genetic variation in Jamaican populations of the coffee berry borer (Hypothenemus hampei).</title>
        <authorList>
            <person name="Errbii M."/>
            <person name="Myrie A."/>
        </authorList>
    </citation>
    <scope>NUCLEOTIDE SEQUENCE [LARGE SCALE GENOMIC DNA]</scope>
    <source>
        <strain evidence="11">JA-Hopewell-2020-01-JO</strain>
        <tissue evidence="11">Whole body</tissue>
    </source>
</reference>
<feature type="transmembrane region" description="Helical" evidence="10">
    <location>
        <begin position="75"/>
        <end position="93"/>
    </location>
</feature>
<keyword evidence="8 10" id="KW-0675">Receptor</keyword>
<protein>
    <recommendedName>
        <fullName evidence="10">Odorant receptor</fullName>
    </recommendedName>
</protein>
<keyword evidence="3 10" id="KW-0716">Sensory transduction</keyword>
<feature type="transmembrane region" description="Helical" evidence="10">
    <location>
        <begin position="187"/>
        <end position="215"/>
    </location>
</feature>
<dbReference type="GO" id="GO:0007608">
    <property type="term" value="P:sensory perception of smell"/>
    <property type="evidence" value="ECO:0007669"/>
    <property type="project" value="UniProtKB-KW"/>
</dbReference>
<dbReference type="Pfam" id="PF02949">
    <property type="entry name" value="7tm_6"/>
    <property type="match status" value="1"/>
</dbReference>
<evidence type="ECO:0000256" key="1">
    <source>
        <dbReference type="ARBA" id="ARBA00004651"/>
    </source>
</evidence>
<evidence type="ECO:0000256" key="4">
    <source>
        <dbReference type="ARBA" id="ARBA00022692"/>
    </source>
</evidence>
<keyword evidence="7 10" id="KW-0472">Membrane</keyword>
<sequence>MNPTKESKEFRIMRLHTHLLKFLLIWPSDSFSEKLNWFVIHGCLTISIFFSLPVFSAVAYQFYVGIDDLNTLLEALIGVLNIIISDVTYLSFLRKQKEIQKVIDDIYWFVKYCGFELIKKTDEEIVRLTKCILYYVILGVTLNLMWPLLSIKSCVASRKSEFYIRHDPCGMPTQNMYPLDASKGKTFLLFFTIEAIYCYHTCLFFSLATVIFIGFLKHISAQLKYCAYKFEHVFDDVSNNVNSIEKVQQEFIHLIKYHQSIFQYTTNMFGIFDIMIVVYIGITSFTLAIIGYQIVSPTTNDEDRIRYTILLIGLVLLFYSISYYGQQVHDEFINIGDAIFKSQWYENGIALRLHLFLLIVSTRTKRGFDFKVKLLGSLSLIVFMRVMKRAYQMFALLLTVANDTH</sequence>
<keyword evidence="4 10" id="KW-0812">Transmembrane</keyword>
<evidence type="ECO:0000256" key="8">
    <source>
        <dbReference type="ARBA" id="ARBA00023170"/>
    </source>
</evidence>
<comment type="subcellular location">
    <subcellularLocation>
        <location evidence="1 10">Cell membrane</location>
        <topology evidence="1 10">Multi-pass membrane protein</topology>
    </subcellularLocation>
</comment>
<comment type="caution">
    <text evidence="10">Lacks conserved residue(s) required for the propagation of feature annotation.</text>
</comment>
<evidence type="ECO:0000313" key="11">
    <source>
        <dbReference type="EMBL" id="KAL1505925.1"/>
    </source>
</evidence>
<feature type="transmembrane region" description="Helical" evidence="10">
    <location>
        <begin position="307"/>
        <end position="324"/>
    </location>
</feature>
<gene>
    <name evidence="11" type="ORF">ABEB36_005373</name>
</gene>
<evidence type="ECO:0000256" key="3">
    <source>
        <dbReference type="ARBA" id="ARBA00022606"/>
    </source>
</evidence>
<evidence type="ECO:0000256" key="2">
    <source>
        <dbReference type="ARBA" id="ARBA00022475"/>
    </source>
</evidence>
<keyword evidence="9 10" id="KW-0807">Transducer</keyword>
<organism evidence="11 12">
    <name type="scientific">Hypothenemus hampei</name>
    <name type="common">Coffee berry borer</name>
    <dbReference type="NCBI Taxonomy" id="57062"/>
    <lineage>
        <taxon>Eukaryota</taxon>
        <taxon>Metazoa</taxon>
        <taxon>Ecdysozoa</taxon>
        <taxon>Arthropoda</taxon>
        <taxon>Hexapoda</taxon>
        <taxon>Insecta</taxon>
        <taxon>Pterygota</taxon>
        <taxon>Neoptera</taxon>
        <taxon>Endopterygota</taxon>
        <taxon>Coleoptera</taxon>
        <taxon>Polyphaga</taxon>
        <taxon>Cucujiformia</taxon>
        <taxon>Curculionidae</taxon>
        <taxon>Scolytinae</taxon>
        <taxon>Hypothenemus</taxon>
    </lineage>
</organism>
<evidence type="ECO:0000256" key="6">
    <source>
        <dbReference type="ARBA" id="ARBA00022989"/>
    </source>
</evidence>
<evidence type="ECO:0000313" key="12">
    <source>
        <dbReference type="Proteomes" id="UP001566132"/>
    </source>
</evidence>
<comment type="caution">
    <text evidence="11">The sequence shown here is derived from an EMBL/GenBank/DDBJ whole genome shotgun (WGS) entry which is preliminary data.</text>
</comment>
<evidence type="ECO:0000256" key="5">
    <source>
        <dbReference type="ARBA" id="ARBA00022725"/>
    </source>
</evidence>
<dbReference type="PANTHER" id="PTHR21137:SF35">
    <property type="entry name" value="ODORANT RECEPTOR 19A-RELATED"/>
    <property type="match status" value="1"/>
</dbReference>
<evidence type="ECO:0000256" key="10">
    <source>
        <dbReference type="RuleBase" id="RU351113"/>
    </source>
</evidence>
<keyword evidence="12" id="KW-1185">Reference proteome</keyword>
<dbReference type="Proteomes" id="UP001566132">
    <property type="component" value="Unassembled WGS sequence"/>
</dbReference>
<proteinExistence type="inferred from homology"/>
<dbReference type="GO" id="GO:0005886">
    <property type="term" value="C:plasma membrane"/>
    <property type="evidence" value="ECO:0007669"/>
    <property type="project" value="UniProtKB-SubCell"/>
</dbReference>
<keyword evidence="5 10" id="KW-0552">Olfaction</keyword>
<dbReference type="GO" id="GO:0007165">
    <property type="term" value="P:signal transduction"/>
    <property type="evidence" value="ECO:0007669"/>
    <property type="project" value="UniProtKB-KW"/>
</dbReference>
<dbReference type="AlphaFoldDB" id="A0ABD1F0M3"/>
<dbReference type="PANTHER" id="PTHR21137">
    <property type="entry name" value="ODORANT RECEPTOR"/>
    <property type="match status" value="1"/>
</dbReference>
<keyword evidence="2" id="KW-1003">Cell membrane</keyword>
<evidence type="ECO:0000256" key="7">
    <source>
        <dbReference type="ARBA" id="ARBA00023136"/>
    </source>
</evidence>
<accession>A0ABD1F0M3</accession>
<feature type="transmembrane region" description="Helical" evidence="10">
    <location>
        <begin position="38"/>
        <end position="63"/>
    </location>
</feature>
<evidence type="ECO:0000256" key="9">
    <source>
        <dbReference type="ARBA" id="ARBA00023224"/>
    </source>
</evidence>
<keyword evidence="6 10" id="KW-1133">Transmembrane helix</keyword>
<feature type="transmembrane region" description="Helical" evidence="10">
    <location>
        <begin position="132"/>
        <end position="149"/>
    </location>
</feature>
<feature type="transmembrane region" description="Helical" evidence="10">
    <location>
        <begin position="269"/>
        <end position="295"/>
    </location>
</feature>
<comment type="similarity">
    <text evidence="10">Belongs to the insect chemoreceptor superfamily. Heteromeric odorant receptor channel (TC 1.A.69) family.</text>
</comment>